<gene>
    <name evidence="3" type="ORF">ACFODU_04460</name>
</gene>
<protein>
    <submittedName>
        <fullName evidence="3">Uncharacterized protein</fullName>
    </submittedName>
</protein>
<evidence type="ECO:0000313" key="4">
    <source>
        <dbReference type="Proteomes" id="UP001595456"/>
    </source>
</evidence>
<feature type="transmembrane region" description="Helical" evidence="2">
    <location>
        <begin position="27"/>
        <end position="46"/>
    </location>
</feature>
<comment type="caution">
    <text evidence="3">The sequence shown here is derived from an EMBL/GenBank/DDBJ whole genome shotgun (WGS) entry which is preliminary data.</text>
</comment>
<reference evidence="4" key="1">
    <citation type="journal article" date="2019" name="Int. J. Syst. Evol. Microbiol.">
        <title>The Global Catalogue of Microorganisms (GCM) 10K type strain sequencing project: providing services to taxonomists for standard genome sequencing and annotation.</title>
        <authorList>
            <consortium name="The Broad Institute Genomics Platform"/>
            <consortium name="The Broad Institute Genome Sequencing Center for Infectious Disease"/>
            <person name="Wu L."/>
            <person name="Ma J."/>
        </authorList>
    </citation>
    <scope>NUCLEOTIDE SEQUENCE [LARGE SCALE GENOMIC DNA]</scope>
    <source>
        <strain evidence="4">KCTC 52607</strain>
    </source>
</reference>
<accession>A0ABV7E5L9</accession>
<keyword evidence="4" id="KW-1185">Reference proteome</keyword>
<evidence type="ECO:0000256" key="1">
    <source>
        <dbReference type="SAM" id="MobiDB-lite"/>
    </source>
</evidence>
<feature type="region of interest" description="Disordered" evidence="1">
    <location>
        <begin position="45"/>
        <end position="138"/>
    </location>
</feature>
<organism evidence="3 4">
    <name type="scientific">Alteraurantiacibacter palmitatis</name>
    <dbReference type="NCBI Taxonomy" id="2054628"/>
    <lineage>
        <taxon>Bacteria</taxon>
        <taxon>Pseudomonadati</taxon>
        <taxon>Pseudomonadota</taxon>
        <taxon>Alphaproteobacteria</taxon>
        <taxon>Sphingomonadales</taxon>
        <taxon>Erythrobacteraceae</taxon>
        <taxon>Alteraurantiacibacter</taxon>
    </lineage>
</organism>
<sequence length="138" mass="14188">MVGSGDFAELRRVRLSDSTMGDEAMHAMRILGLAAMMAVTTAPLAAHAEPDKKNNRGYVVGAGGVARSANTPQPDGGEPGTTVPKQTQQATFGERVNAGSQQVGSAGGPTAATTTGKANQPKPRSPQDADRSMLSIIR</sequence>
<keyword evidence="2" id="KW-0472">Membrane</keyword>
<feature type="compositionally biased region" description="Low complexity" evidence="1">
    <location>
        <begin position="108"/>
        <end position="118"/>
    </location>
</feature>
<keyword evidence="2" id="KW-0812">Transmembrane</keyword>
<dbReference type="EMBL" id="JBHRST010000005">
    <property type="protein sequence ID" value="MFC3097047.1"/>
    <property type="molecule type" value="Genomic_DNA"/>
</dbReference>
<keyword evidence="2" id="KW-1133">Transmembrane helix</keyword>
<dbReference type="Proteomes" id="UP001595456">
    <property type="component" value="Unassembled WGS sequence"/>
</dbReference>
<proteinExistence type="predicted"/>
<evidence type="ECO:0000313" key="3">
    <source>
        <dbReference type="EMBL" id="MFC3097047.1"/>
    </source>
</evidence>
<name>A0ABV7E5L9_9SPHN</name>
<dbReference type="RefSeq" id="WP_336927557.1">
    <property type="nucleotide sequence ID" value="NZ_JBANRO010000016.1"/>
</dbReference>
<evidence type="ECO:0000256" key="2">
    <source>
        <dbReference type="SAM" id="Phobius"/>
    </source>
</evidence>